<dbReference type="RefSeq" id="XP_002675609.1">
    <property type="nucleotide sequence ID" value="XM_002675563.1"/>
</dbReference>
<gene>
    <name evidence="1" type="ORF">NAEGRDRAFT_69228</name>
</gene>
<accession>D2VK08</accession>
<dbReference type="PANTHER" id="PTHR47473">
    <property type="entry name" value="BTA1P"/>
    <property type="match status" value="1"/>
</dbReference>
<dbReference type="Gene3D" id="3.40.50.150">
    <property type="entry name" value="Vaccinia Virus protein VP39"/>
    <property type="match status" value="1"/>
</dbReference>
<dbReference type="GeneID" id="8852868"/>
<dbReference type="OrthoDB" id="10253390at2759"/>
<evidence type="ECO:0000313" key="2">
    <source>
        <dbReference type="Proteomes" id="UP000006671"/>
    </source>
</evidence>
<evidence type="ECO:0000313" key="1">
    <source>
        <dbReference type="EMBL" id="EFC42865.1"/>
    </source>
</evidence>
<dbReference type="AlphaFoldDB" id="D2VK08"/>
<dbReference type="InterPro" id="IPR029063">
    <property type="entry name" value="SAM-dependent_MTases_sf"/>
</dbReference>
<dbReference type="InParanoid" id="D2VK08"/>
<dbReference type="OMA" id="VSTITSW"/>
<dbReference type="PANTHER" id="PTHR47473:SF1">
    <property type="entry name" value="METHYLTRANSFERASE DOMAIN-CONTAINING PROTEIN"/>
    <property type="match status" value="1"/>
</dbReference>
<proteinExistence type="predicted"/>
<name>D2VK08_NAEGR</name>
<dbReference type="Proteomes" id="UP000006671">
    <property type="component" value="Unassembled WGS sequence"/>
</dbReference>
<dbReference type="EMBL" id="GG738877">
    <property type="protein sequence ID" value="EFC42865.1"/>
    <property type="molecule type" value="Genomic_DNA"/>
</dbReference>
<dbReference type="KEGG" id="ngr:NAEGRDRAFT_69228"/>
<protein>
    <submittedName>
        <fullName evidence="1">Predicted protein</fullName>
    </submittedName>
</protein>
<organism evidence="2">
    <name type="scientific">Naegleria gruberi</name>
    <name type="common">Amoeba</name>
    <dbReference type="NCBI Taxonomy" id="5762"/>
    <lineage>
        <taxon>Eukaryota</taxon>
        <taxon>Discoba</taxon>
        <taxon>Heterolobosea</taxon>
        <taxon>Tetramitia</taxon>
        <taxon>Eutetramitia</taxon>
        <taxon>Vahlkampfiidae</taxon>
        <taxon>Naegleria</taxon>
    </lineage>
</organism>
<reference evidence="1 2" key="1">
    <citation type="journal article" date="2010" name="Cell">
        <title>The genome of Naegleria gruberi illuminates early eukaryotic versatility.</title>
        <authorList>
            <person name="Fritz-Laylin L.K."/>
            <person name="Prochnik S.E."/>
            <person name="Ginger M.L."/>
            <person name="Dacks J.B."/>
            <person name="Carpenter M.L."/>
            <person name="Field M.C."/>
            <person name="Kuo A."/>
            <person name="Paredez A."/>
            <person name="Chapman J."/>
            <person name="Pham J."/>
            <person name="Shu S."/>
            <person name="Neupane R."/>
            <person name="Cipriano M."/>
            <person name="Mancuso J."/>
            <person name="Tu H."/>
            <person name="Salamov A."/>
            <person name="Lindquist E."/>
            <person name="Shapiro H."/>
            <person name="Lucas S."/>
            <person name="Grigoriev I.V."/>
            <person name="Cande W.Z."/>
            <person name="Fulton C."/>
            <person name="Rokhsar D.S."/>
            <person name="Dawson S.C."/>
        </authorList>
    </citation>
    <scope>NUCLEOTIDE SEQUENCE [LARGE SCALE GENOMIC DNA]</scope>
    <source>
        <strain evidence="1 2">NEG-M</strain>
    </source>
</reference>
<dbReference type="VEuPathDB" id="AmoebaDB:NAEGRDRAFT_69228"/>
<sequence length="305" mass="34742">MEQFNQVLNKIENSELYGKVKKNEYYNKVVESTLASLIYKYSLLVIVQLKSLYGQLLEPVISGSKTYKEQLQYVWGLVQQLLLHYILVVIRQFQHGRQGLSSLAYEKVVQSKGASKLFWLDLGAQADLKEMASQCKDGELKNNFKKIYLVNTKACQSTLKSVEELGDLVEVITVEELQQVALQSKVDLVTISYSLTSVPNWIELLEKIKNELLSKNGVLAVTDYYVSRKSTKGAKQHNIITRVFWQTLLNLVFGLNVSADHLPYLEGHFDSVHVEENMGKIPLVSKLTLGRVKIPYYVYIAQLSK</sequence>
<keyword evidence="2" id="KW-1185">Reference proteome</keyword>